<name>A0A9W7W5U3_9PEZI</name>
<dbReference type="Proteomes" id="UP001138500">
    <property type="component" value="Unassembled WGS sequence"/>
</dbReference>
<keyword evidence="2" id="KW-1185">Reference proteome</keyword>
<sequence length="307" mass="30165">MTSPSAVASPTVTFPSVTSNISTTIFGSTTTSAAALLSNAGAIFANSGQTVTAVQEAANNEVDFAGSNGAHFDLAYGSQAVVQSQTYSVLTNGAGVVINGASTAYFSSLAASIIQAATQISALTTAAANSTGVATPTYGALLGGAVSSATAVPNPATNTTNIYSSNGDTIASIPWGTTASIGSTTVQALSNGAGVVYLADSDNDGVSETHIAPFSLLKMNMAMTIPSAATAAPPVTIYPASTATPPLASVTTTVYTSATGSLTAGAASTASVKSGTETVFVFTTETKLASSTTGTTFVTQFGPMPSL</sequence>
<protein>
    <submittedName>
        <fullName evidence="1">Uncharacterized protein</fullName>
    </submittedName>
</protein>
<evidence type="ECO:0000313" key="1">
    <source>
        <dbReference type="EMBL" id="KAH9843275.1"/>
    </source>
</evidence>
<reference evidence="1 2" key="1">
    <citation type="journal article" date="2018" name="IMA Fungus">
        <title>IMA Genome-F 10: Nine draft genome sequences of Claviceps purpurea s.lat., including C. arundinis, C. humidiphila, and C. cf. spartinae, pseudomolecules for the pitch canker pathogen Fusarium circinatum, draft genome of Davidsoniella eucalypti, Grosmannia galeiformis, Quambalaria eucalypti, and Teratosphaeria destructans.</title>
        <authorList>
            <person name="Wingfield B.D."/>
            <person name="Liu M."/>
            <person name="Nguyen H.D."/>
            <person name="Lane F.A."/>
            <person name="Morgan S.W."/>
            <person name="De Vos L."/>
            <person name="Wilken P.M."/>
            <person name="Duong T.A."/>
            <person name="Aylward J."/>
            <person name="Coetzee M.P."/>
            <person name="Dadej K."/>
            <person name="De Beer Z.W."/>
            <person name="Findlay W."/>
            <person name="Havenga M."/>
            <person name="Kolarik M."/>
            <person name="Menzies J.G."/>
            <person name="Naidoo K."/>
            <person name="Pochopski O."/>
            <person name="Shoukouhi P."/>
            <person name="Santana Q.C."/>
            <person name="Seifert K.A."/>
            <person name="Soal N."/>
            <person name="Steenkamp E.T."/>
            <person name="Tatham C.T."/>
            <person name="van der Nest M.A."/>
            <person name="Wingfield M.J."/>
        </authorList>
    </citation>
    <scope>NUCLEOTIDE SEQUENCE [LARGE SCALE GENOMIC DNA]</scope>
    <source>
        <strain evidence="1">CMW44962</strain>
    </source>
</reference>
<evidence type="ECO:0000313" key="2">
    <source>
        <dbReference type="Proteomes" id="UP001138500"/>
    </source>
</evidence>
<reference evidence="1 2" key="2">
    <citation type="journal article" date="2021" name="Curr. Genet.">
        <title>Genetic response to nitrogen starvation in the aggressive Eucalyptus foliar pathogen Teratosphaeria destructans.</title>
        <authorList>
            <person name="Havenga M."/>
            <person name="Wingfield B.D."/>
            <person name="Wingfield M.J."/>
            <person name="Dreyer L.L."/>
            <person name="Roets F."/>
            <person name="Aylward J."/>
        </authorList>
    </citation>
    <scope>NUCLEOTIDE SEQUENCE [LARGE SCALE GENOMIC DNA]</scope>
    <source>
        <strain evidence="1">CMW44962</strain>
    </source>
</reference>
<proteinExistence type="predicted"/>
<accession>A0A9W7W5U3</accession>
<dbReference type="AlphaFoldDB" id="A0A9W7W5U3"/>
<comment type="caution">
    <text evidence="1">The sequence shown here is derived from an EMBL/GenBank/DDBJ whole genome shotgun (WGS) entry which is preliminary data.</text>
</comment>
<dbReference type="EMBL" id="RIBY02000402">
    <property type="protein sequence ID" value="KAH9843275.1"/>
    <property type="molecule type" value="Genomic_DNA"/>
</dbReference>
<organism evidence="1 2">
    <name type="scientific">Teratosphaeria destructans</name>
    <dbReference type="NCBI Taxonomy" id="418781"/>
    <lineage>
        <taxon>Eukaryota</taxon>
        <taxon>Fungi</taxon>
        <taxon>Dikarya</taxon>
        <taxon>Ascomycota</taxon>
        <taxon>Pezizomycotina</taxon>
        <taxon>Dothideomycetes</taxon>
        <taxon>Dothideomycetidae</taxon>
        <taxon>Mycosphaerellales</taxon>
        <taxon>Teratosphaeriaceae</taxon>
        <taxon>Teratosphaeria</taxon>
    </lineage>
</organism>
<gene>
    <name evidence="1" type="ORF">Tdes44962_MAKER07531</name>
</gene>